<evidence type="ECO:0000256" key="17">
    <source>
        <dbReference type="ARBA" id="ARBA00023239"/>
    </source>
</evidence>
<dbReference type="Gene3D" id="3.40.50.1970">
    <property type="match status" value="1"/>
</dbReference>
<feature type="binding site" evidence="19">
    <location>
        <position position="159"/>
    </location>
    <ligand>
        <name>NAD(+)</name>
        <dbReference type="ChEBI" id="CHEBI:57540"/>
    </ligand>
</feature>
<protein>
    <recommendedName>
        <fullName evidence="9 19">3-dehydroquinate synthase</fullName>
        <shortName evidence="19">DHQS</shortName>
        <ecNumber evidence="8 19">4.2.3.4</ecNumber>
    </recommendedName>
</protein>
<evidence type="ECO:0000256" key="15">
    <source>
        <dbReference type="ARBA" id="ARBA00023027"/>
    </source>
</evidence>
<dbReference type="GO" id="GO:0008652">
    <property type="term" value="P:amino acid biosynthetic process"/>
    <property type="evidence" value="ECO:0007669"/>
    <property type="project" value="UniProtKB-KW"/>
</dbReference>
<dbReference type="GO" id="GO:0005737">
    <property type="term" value="C:cytoplasm"/>
    <property type="evidence" value="ECO:0007669"/>
    <property type="project" value="UniProtKB-SubCell"/>
</dbReference>
<feature type="binding site" evidence="19">
    <location>
        <position position="150"/>
    </location>
    <ligand>
        <name>NAD(+)</name>
        <dbReference type="ChEBI" id="CHEBI:57540"/>
    </ligand>
</feature>
<evidence type="ECO:0000256" key="6">
    <source>
        <dbReference type="ARBA" id="ARBA00004661"/>
    </source>
</evidence>
<dbReference type="InterPro" id="IPR016037">
    <property type="entry name" value="DHQ_synth_AroB"/>
</dbReference>
<evidence type="ECO:0000256" key="8">
    <source>
        <dbReference type="ARBA" id="ARBA00013031"/>
    </source>
</evidence>
<evidence type="ECO:0000256" key="1">
    <source>
        <dbReference type="ARBA" id="ARBA00001393"/>
    </source>
</evidence>
<keyword evidence="16 19" id="KW-0057">Aromatic amino acid biosynthesis</keyword>
<comment type="cofactor">
    <cofactor evidence="19">
        <name>Co(2+)</name>
        <dbReference type="ChEBI" id="CHEBI:48828"/>
    </cofactor>
    <cofactor evidence="19">
        <name>Zn(2+)</name>
        <dbReference type="ChEBI" id="CHEBI:29105"/>
    </cofactor>
    <text evidence="19">Binds 1 divalent metal cation per subunit. Can use either Co(2+) or Zn(2+).</text>
</comment>
<evidence type="ECO:0000256" key="10">
    <source>
        <dbReference type="ARBA" id="ARBA00022490"/>
    </source>
</evidence>
<evidence type="ECO:0000256" key="13">
    <source>
        <dbReference type="ARBA" id="ARBA00022741"/>
    </source>
</evidence>
<dbReference type="GO" id="GO:0046872">
    <property type="term" value="F:metal ion binding"/>
    <property type="evidence" value="ECO:0007669"/>
    <property type="project" value="UniProtKB-KW"/>
</dbReference>
<sequence length="378" mass="40154">MTAQVKPSARVDVELGERSYPILIGNGLIAGAPQFLAETLPGTRFAIVADEAVRAYAEQLEAGLAGAGLLLGPTIYVPSGEASKSFASLERVTAALLDLGVERDHAVIALGGGVIGDLAGFAAATLKRGVRVVQVPTTLLAQVDSSVGGKTGIDTPHGKNLVGAFHQPSLVLIDLDTLKTLSPREFRAGYAEVAKYGALGDSVFFRWLEDNAPAIFELDTYPLTDAVETSVRMKAEIVSRDEKEAGDRALLNLGHTFGHAVEAWAGYSGDVLHGEAVALGMVLAARFSEAEGFCAHTVSRRLEDHLAEVGFVTTFGELRQRLGRAPTLDELTGFMEQDKKVKDGQMNLVLLSGIGNAFVAKDVARDKIRAFLAAELER</sequence>
<evidence type="ECO:0000256" key="11">
    <source>
        <dbReference type="ARBA" id="ARBA00022605"/>
    </source>
</evidence>
<comment type="cofactor">
    <cofactor evidence="3">
        <name>Zn(2+)</name>
        <dbReference type="ChEBI" id="CHEBI:29105"/>
    </cofactor>
</comment>
<comment type="similarity">
    <text evidence="7 19">Belongs to the sugar phosphate cyclases superfamily. Dehydroquinate synthase family.</text>
</comment>
<evidence type="ECO:0000256" key="18">
    <source>
        <dbReference type="ARBA" id="ARBA00023285"/>
    </source>
</evidence>
<keyword evidence="11 19" id="KW-0028">Amino-acid biosynthesis</keyword>
<comment type="pathway">
    <text evidence="6 19">Metabolic intermediate biosynthesis; chorismate biosynthesis; chorismate from D-erythrose 4-phosphate and phosphoenolpyruvate: step 2/7.</text>
</comment>
<evidence type="ECO:0000256" key="12">
    <source>
        <dbReference type="ARBA" id="ARBA00022723"/>
    </source>
</evidence>
<dbReference type="Gene3D" id="1.20.1090.10">
    <property type="entry name" value="Dehydroquinate synthase-like - alpha domain"/>
    <property type="match status" value="1"/>
</dbReference>
<evidence type="ECO:0000313" key="23">
    <source>
        <dbReference type="Proteomes" id="UP000623250"/>
    </source>
</evidence>
<dbReference type="FunFam" id="3.40.50.1970:FF:000007">
    <property type="entry name" value="Pentafunctional AROM polypeptide"/>
    <property type="match status" value="1"/>
</dbReference>
<dbReference type="Pfam" id="PF24621">
    <property type="entry name" value="DHQS_C"/>
    <property type="match status" value="1"/>
</dbReference>
<evidence type="ECO:0000256" key="5">
    <source>
        <dbReference type="ARBA" id="ARBA00004496"/>
    </source>
</evidence>
<comment type="function">
    <text evidence="4 19">Catalyzes the conversion of 3-deoxy-D-arabino-heptulosonate 7-phosphate (DAHP) to dehydroquinate (DHQ).</text>
</comment>
<accession>A0A8I1GAM3</accession>
<dbReference type="HAMAP" id="MF_00110">
    <property type="entry name" value="DHQ_synthase"/>
    <property type="match status" value="1"/>
</dbReference>
<feature type="binding site" evidence="19">
    <location>
        <begin position="177"/>
        <end position="180"/>
    </location>
    <ligand>
        <name>NAD(+)</name>
        <dbReference type="ChEBI" id="CHEBI:57540"/>
    </ligand>
</feature>
<evidence type="ECO:0000256" key="14">
    <source>
        <dbReference type="ARBA" id="ARBA00022833"/>
    </source>
</evidence>
<feature type="binding site" evidence="19">
    <location>
        <begin position="137"/>
        <end position="138"/>
    </location>
    <ligand>
        <name>NAD(+)</name>
        <dbReference type="ChEBI" id="CHEBI:57540"/>
    </ligand>
</feature>
<keyword evidence="17 19" id="KW-0456">Lyase</keyword>
<dbReference type="InterPro" id="IPR030963">
    <property type="entry name" value="DHQ_synth_fam"/>
</dbReference>
<dbReference type="GO" id="GO:0009423">
    <property type="term" value="P:chorismate biosynthetic process"/>
    <property type="evidence" value="ECO:0007669"/>
    <property type="project" value="UniProtKB-UniRule"/>
</dbReference>
<evidence type="ECO:0000259" key="20">
    <source>
        <dbReference type="Pfam" id="PF01761"/>
    </source>
</evidence>
<evidence type="ECO:0000256" key="9">
    <source>
        <dbReference type="ARBA" id="ARBA00017684"/>
    </source>
</evidence>
<dbReference type="EMBL" id="JAEMUK010000015">
    <property type="protein sequence ID" value="MBJ7543587.1"/>
    <property type="molecule type" value="Genomic_DNA"/>
</dbReference>
<keyword evidence="18 19" id="KW-0170">Cobalt</keyword>
<evidence type="ECO:0000256" key="3">
    <source>
        <dbReference type="ARBA" id="ARBA00001947"/>
    </source>
</evidence>
<reference evidence="22 23" key="1">
    <citation type="submission" date="2020-12" db="EMBL/GenBank/DDBJ databases">
        <title>Revised draft genomes of Rhodomicrobium vannielii ATCC 17100 and Rhodomicrobium udaipurense JA643.</title>
        <authorList>
            <person name="Conners E.M."/>
            <person name="Davenport E.J."/>
            <person name="Bose A."/>
        </authorList>
    </citation>
    <scope>NUCLEOTIDE SEQUENCE [LARGE SCALE GENOMIC DNA]</scope>
    <source>
        <strain evidence="22 23">JA643</strain>
    </source>
</reference>
<dbReference type="UniPathway" id="UPA00053">
    <property type="reaction ID" value="UER00085"/>
</dbReference>
<dbReference type="NCBIfam" id="TIGR01357">
    <property type="entry name" value="aroB"/>
    <property type="match status" value="1"/>
</dbReference>
<dbReference type="GO" id="GO:0009073">
    <property type="term" value="P:aromatic amino acid family biosynthetic process"/>
    <property type="evidence" value="ECO:0007669"/>
    <property type="project" value="UniProtKB-KW"/>
</dbReference>
<comment type="subcellular location">
    <subcellularLocation>
        <location evidence="5 19">Cytoplasm</location>
    </subcellularLocation>
</comment>
<proteinExistence type="inferred from homology"/>
<dbReference type="RefSeq" id="WP_037234590.1">
    <property type="nucleotide sequence ID" value="NZ_JAEMUK010000015.1"/>
</dbReference>
<dbReference type="GO" id="GO:0003856">
    <property type="term" value="F:3-dehydroquinate synthase activity"/>
    <property type="evidence" value="ECO:0007669"/>
    <property type="project" value="UniProtKB-UniRule"/>
</dbReference>
<feature type="binding site" evidence="19">
    <location>
        <position position="255"/>
    </location>
    <ligand>
        <name>Zn(2+)</name>
        <dbReference type="ChEBI" id="CHEBI:29105"/>
    </ligand>
</feature>
<keyword evidence="12 19" id="KW-0479">Metal-binding</keyword>
<dbReference type="InterPro" id="IPR030960">
    <property type="entry name" value="DHQS/DOIS_N"/>
</dbReference>
<dbReference type="Pfam" id="PF01761">
    <property type="entry name" value="DHQ_synthase"/>
    <property type="match status" value="1"/>
</dbReference>
<evidence type="ECO:0000256" key="19">
    <source>
        <dbReference type="HAMAP-Rule" id="MF_00110"/>
    </source>
</evidence>
<feature type="domain" description="3-dehydroquinate synthase N-terminal" evidence="20">
    <location>
        <begin position="75"/>
        <end position="187"/>
    </location>
</feature>
<name>A0A8I1GAM3_9HYPH</name>
<evidence type="ECO:0000259" key="21">
    <source>
        <dbReference type="Pfam" id="PF24621"/>
    </source>
</evidence>
<dbReference type="PIRSF" id="PIRSF001455">
    <property type="entry name" value="DHQ_synth"/>
    <property type="match status" value="1"/>
</dbReference>
<evidence type="ECO:0000256" key="7">
    <source>
        <dbReference type="ARBA" id="ARBA00005412"/>
    </source>
</evidence>
<gene>
    <name evidence="19" type="primary">aroB</name>
    <name evidence="22" type="ORF">JDN41_08450</name>
</gene>
<dbReference type="InterPro" id="IPR056179">
    <property type="entry name" value="DHQS_C"/>
</dbReference>
<feature type="binding site" evidence="19">
    <location>
        <begin position="79"/>
        <end position="84"/>
    </location>
    <ligand>
        <name>NAD(+)</name>
        <dbReference type="ChEBI" id="CHEBI:57540"/>
    </ligand>
</feature>
<keyword evidence="14 19" id="KW-0862">Zinc</keyword>
<evidence type="ECO:0000313" key="22">
    <source>
        <dbReference type="EMBL" id="MBJ7543587.1"/>
    </source>
</evidence>
<keyword evidence="13 19" id="KW-0547">Nucleotide-binding</keyword>
<dbReference type="CDD" id="cd08195">
    <property type="entry name" value="DHQS"/>
    <property type="match status" value="1"/>
</dbReference>
<organism evidence="22 23">
    <name type="scientific">Rhodomicrobium udaipurense</name>
    <dbReference type="NCBI Taxonomy" id="1202716"/>
    <lineage>
        <taxon>Bacteria</taxon>
        <taxon>Pseudomonadati</taxon>
        <taxon>Pseudomonadota</taxon>
        <taxon>Alphaproteobacteria</taxon>
        <taxon>Hyphomicrobiales</taxon>
        <taxon>Hyphomicrobiaceae</taxon>
        <taxon>Rhodomicrobium</taxon>
    </lineage>
</organism>
<keyword evidence="10 19" id="KW-0963">Cytoplasm</keyword>
<comment type="catalytic activity">
    <reaction evidence="1 19">
        <text>7-phospho-2-dehydro-3-deoxy-D-arabino-heptonate = 3-dehydroquinate + phosphate</text>
        <dbReference type="Rhea" id="RHEA:21968"/>
        <dbReference type="ChEBI" id="CHEBI:32364"/>
        <dbReference type="ChEBI" id="CHEBI:43474"/>
        <dbReference type="ChEBI" id="CHEBI:58394"/>
        <dbReference type="EC" id="4.2.3.4"/>
    </reaction>
</comment>
<evidence type="ECO:0000256" key="4">
    <source>
        <dbReference type="ARBA" id="ARBA00003485"/>
    </source>
</evidence>
<dbReference type="SUPFAM" id="SSF56796">
    <property type="entry name" value="Dehydroquinate synthase-like"/>
    <property type="match status" value="1"/>
</dbReference>
<feature type="binding site" evidence="19">
    <location>
        <position position="192"/>
    </location>
    <ligand>
        <name>Zn(2+)</name>
        <dbReference type="ChEBI" id="CHEBI:29105"/>
    </ligand>
</feature>
<dbReference type="PANTHER" id="PTHR43622:SF7">
    <property type="entry name" value="3-DEHYDROQUINATE SYNTHASE, CHLOROPLASTIC"/>
    <property type="match status" value="1"/>
</dbReference>
<feature type="binding site" evidence="19">
    <location>
        <begin position="113"/>
        <end position="117"/>
    </location>
    <ligand>
        <name>NAD(+)</name>
        <dbReference type="ChEBI" id="CHEBI:57540"/>
    </ligand>
</feature>
<dbReference type="InterPro" id="IPR050071">
    <property type="entry name" value="Dehydroquinate_synthase"/>
</dbReference>
<dbReference type="AlphaFoldDB" id="A0A8I1GAM3"/>
<dbReference type="Proteomes" id="UP000623250">
    <property type="component" value="Unassembled WGS sequence"/>
</dbReference>
<keyword evidence="15 19" id="KW-0520">NAD</keyword>
<dbReference type="GO" id="GO:0000166">
    <property type="term" value="F:nucleotide binding"/>
    <property type="evidence" value="ECO:0007669"/>
    <property type="project" value="UniProtKB-KW"/>
</dbReference>
<comment type="caution">
    <text evidence="22">The sequence shown here is derived from an EMBL/GenBank/DDBJ whole genome shotgun (WGS) entry which is preliminary data.</text>
</comment>
<dbReference type="PANTHER" id="PTHR43622">
    <property type="entry name" value="3-DEHYDROQUINATE SYNTHASE"/>
    <property type="match status" value="1"/>
</dbReference>
<evidence type="ECO:0000256" key="16">
    <source>
        <dbReference type="ARBA" id="ARBA00023141"/>
    </source>
</evidence>
<feature type="domain" description="3-dehydroquinate synthase C-terminal" evidence="21">
    <location>
        <begin position="189"/>
        <end position="341"/>
    </location>
</feature>
<dbReference type="EC" id="4.2.3.4" evidence="8 19"/>
<feature type="binding site" evidence="19">
    <location>
        <position position="273"/>
    </location>
    <ligand>
        <name>Zn(2+)</name>
        <dbReference type="ChEBI" id="CHEBI:29105"/>
    </ligand>
</feature>
<evidence type="ECO:0000256" key="2">
    <source>
        <dbReference type="ARBA" id="ARBA00001911"/>
    </source>
</evidence>
<comment type="cofactor">
    <cofactor evidence="2 19">
        <name>NAD(+)</name>
        <dbReference type="ChEBI" id="CHEBI:57540"/>
    </cofactor>
</comment>
<keyword evidence="23" id="KW-1185">Reference proteome</keyword>